<keyword evidence="5 16" id="KW-0812">Transmembrane</keyword>
<feature type="signal peptide" evidence="17">
    <location>
        <begin position="1"/>
        <end position="19"/>
    </location>
</feature>
<dbReference type="SUPFAM" id="SSF52200">
    <property type="entry name" value="Toll/Interleukin receptor TIR domain"/>
    <property type="match status" value="1"/>
</dbReference>
<evidence type="ECO:0000256" key="5">
    <source>
        <dbReference type="ARBA" id="ARBA00022692"/>
    </source>
</evidence>
<protein>
    <recommendedName>
        <fullName evidence="18">TIR domain-containing protein</fullName>
    </recommendedName>
</protein>
<comment type="similarity">
    <text evidence="2">Belongs to the Toll-like receptor family.</text>
</comment>
<evidence type="ECO:0000256" key="13">
    <source>
        <dbReference type="ARBA" id="ARBA00023180"/>
    </source>
</evidence>
<evidence type="ECO:0000256" key="11">
    <source>
        <dbReference type="ARBA" id="ARBA00023136"/>
    </source>
</evidence>
<dbReference type="Gene3D" id="3.40.50.10140">
    <property type="entry name" value="Toll/interleukin-1 receptor homology (TIR) domain"/>
    <property type="match status" value="1"/>
</dbReference>
<dbReference type="InterPro" id="IPR001611">
    <property type="entry name" value="Leu-rich_rpt"/>
</dbReference>
<evidence type="ECO:0000256" key="17">
    <source>
        <dbReference type="SAM" id="SignalP"/>
    </source>
</evidence>
<evidence type="ECO:0000256" key="12">
    <source>
        <dbReference type="ARBA" id="ARBA00023170"/>
    </source>
</evidence>
<sequence length="1071" mass="122107">MRCLIAFVFTGVFITCCSTKNQFDPCETAPRNRGGSVSDLVSSFSNYLETFSGRSLLDRDYFVVNCFEKGLTSVPQMLARDVEVLDLSYNLLRWISAKDFLRYSKLTFLNLAGNCDALGSSSSHPFCVGDFYIEPGALRHLTNLTVLNVAGNYLREFPQQLPPSILAMDISWTDLNDVTLQLQHMHKLETLRAVGNCLILVNAHRCVRNFTITQRPSAALKNLLLEMNSWNEIPRALLSHELKDFSFGFNPVSRLRKDDFANATKLQKIEAPYMGSMASTRRLVVEDGVFDPLTYLQSLNLSGNLILFLPKNVFSHNHNLEILDISYNSLTKAIIEPKFLTNLINLRSLDLSFNVANIPSIISVDLLRLGEVFSTLLSLEELFLGTANIPVTGHSAFSLQFHKIDSQSFASLSNLSQLSTIDISYCNVHHISFDAWSGLRHLSSFRASHNTLTFDRNTVNGIRSAKQGRVFGYQLLHSPNSMKIQQYRTKQINSAKNAFGLRSGDSNVLDLSNNRIVNFFAEPEPLLLARTKMLDLSYNRIRVIRESDLRHLKHLSAIDLSNNPLVRVDSFTFSTFSNLKEIRLVGEFVQLANLSFLCHFNVSSKVALRWKIPVLQSELANWLDDEKCFVRSVTSLSIAQNPLRYRVHVGQEAYLSIFPDVKRLDLSYCKLCSPIPNIWFSGLHHLDSLDLSFNNLVQFPSTALHSLMNLSALNLNFNNIIELKGNISFLSHLRVFAISNNKINFIQTGFFSRLRLTKLDLSFNYISRLDPSILNESMLKSLSYLDIRWNELDCSCYIWEKFYLWYISDESNSTELPGFLPECTTDIDEYFGGCVACHSPLNLRGRPVSRYGFNTSCDLEKHFAQMLAFTIFFVMFLFCGTIGYSKWFKRLIFRKVNEYFRVQSLKPDDAFSRKQTRNYQRAFVFFDHNNNELGDWVDNKLVPGMINGNPSVELLLAGRDIGVGSSSTENLLQLVTSSRKTIMIFSGNFCKTPVCRFILTALQELQYSAGKNQLILVEWHGEEAARVPELIQRTFNRKFYNFLRFNQTNDDEAMFFETLRTAFASSTILDD</sequence>
<dbReference type="SUPFAM" id="SSF52058">
    <property type="entry name" value="L domain-like"/>
    <property type="match status" value="3"/>
</dbReference>
<keyword evidence="8" id="KW-0967">Endosome</keyword>
<keyword evidence="11 16" id="KW-0472">Membrane</keyword>
<evidence type="ECO:0000256" key="15">
    <source>
        <dbReference type="ARBA" id="ARBA00046288"/>
    </source>
</evidence>
<evidence type="ECO:0000256" key="1">
    <source>
        <dbReference type="ARBA" id="ARBA00004177"/>
    </source>
</evidence>
<dbReference type="Pfam" id="PF01582">
    <property type="entry name" value="TIR"/>
    <property type="match status" value="1"/>
</dbReference>
<dbReference type="PANTHER" id="PTHR47410:SF5">
    <property type="entry name" value="TOLL-LIKE RECEPTOR 3"/>
    <property type="match status" value="1"/>
</dbReference>
<dbReference type="EMBL" id="CAWYQH010000103">
    <property type="protein sequence ID" value="CAK8687154.1"/>
    <property type="molecule type" value="Genomic_DNA"/>
</dbReference>
<dbReference type="InterPro" id="IPR003591">
    <property type="entry name" value="Leu-rich_rpt_typical-subtyp"/>
</dbReference>
<evidence type="ECO:0000313" key="19">
    <source>
        <dbReference type="EMBL" id="CAK8687154.1"/>
    </source>
</evidence>
<evidence type="ECO:0000313" key="20">
    <source>
        <dbReference type="Proteomes" id="UP001642483"/>
    </source>
</evidence>
<keyword evidence="6 17" id="KW-0732">Signal</keyword>
<dbReference type="PROSITE" id="PS50104">
    <property type="entry name" value="TIR"/>
    <property type="match status" value="1"/>
</dbReference>
<evidence type="ECO:0000256" key="14">
    <source>
        <dbReference type="ARBA" id="ARBA00023198"/>
    </source>
</evidence>
<evidence type="ECO:0000259" key="18">
    <source>
        <dbReference type="PROSITE" id="PS50104"/>
    </source>
</evidence>
<accession>A0ABP0G8N7</accession>
<evidence type="ECO:0000256" key="8">
    <source>
        <dbReference type="ARBA" id="ARBA00022753"/>
    </source>
</evidence>
<evidence type="ECO:0000256" key="4">
    <source>
        <dbReference type="ARBA" id="ARBA00022614"/>
    </source>
</evidence>
<keyword evidence="20" id="KW-1185">Reference proteome</keyword>
<keyword evidence="10 16" id="KW-1133">Transmembrane helix</keyword>
<dbReference type="Pfam" id="PF13855">
    <property type="entry name" value="LRR_8"/>
    <property type="match status" value="3"/>
</dbReference>
<keyword evidence="4" id="KW-0433">Leucine-rich repeat</keyword>
<name>A0ABP0G8N7_CLALP</name>
<evidence type="ECO:0000256" key="7">
    <source>
        <dbReference type="ARBA" id="ARBA00022737"/>
    </source>
</evidence>
<comment type="caution">
    <text evidence="19">The sequence shown here is derived from an EMBL/GenBank/DDBJ whole genome shotgun (WGS) entry which is preliminary data.</text>
</comment>
<feature type="chain" id="PRO_5045628967" description="TIR domain-containing protein" evidence="17">
    <location>
        <begin position="20"/>
        <end position="1071"/>
    </location>
</feature>
<keyword evidence="12" id="KW-0675">Receptor</keyword>
<evidence type="ECO:0000256" key="3">
    <source>
        <dbReference type="ARBA" id="ARBA00022588"/>
    </source>
</evidence>
<feature type="domain" description="TIR" evidence="18">
    <location>
        <begin position="918"/>
        <end position="1063"/>
    </location>
</feature>
<dbReference type="Gene3D" id="3.80.10.10">
    <property type="entry name" value="Ribonuclease Inhibitor"/>
    <property type="match status" value="1"/>
</dbReference>
<dbReference type="InterPro" id="IPR035897">
    <property type="entry name" value="Toll_tir_struct_dom_sf"/>
</dbReference>
<dbReference type="SMART" id="SM00365">
    <property type="entry name" value="LRR_SD22"/>
    <property type="match status" value="7"/>
</dbReference>
<comment type="subcellular location">
    <subcellularLocation>
        <location evidence="15">Endomembrane system</location>
        <topology evidence="15">Single-pass type I membrane protein</topology>
    </subcellularLocation>
    <subcellularLocation>
        <location evidence="1">Endosome</location>
    </subcellularLocation>
</comment>
<dbReference type="Pfam" id="PF00560">
    <property type="entry name" value="LRR_1"/>
    <property type="match status" value="1"/>
</dbReference>
<dbReference type="PANTHER" id="PTHR47410">
    <property type="entry name" value="TOLL-LIKE RECEPTOR 7-RELATED"/>
    <property type="match status" value="1"/>
</dbReference>
<keyword evidence="13" id="KW-0325">Glycoprotein</keyword>
<gene>
    <name evidence="19" type="ORF">CVLEPA_LOCUS19230</name>
</gene>
<keyword evidence="14" id="KW-0395">Inflammatory response</keyword>
<keyword evidence="9" id="KW-0391">Immunity</keyword>
<dbReference type="InterPro" id="IPR000157">
    <property type="entry name" value="TIR_dom"/>
</dbReference>
<evidence type="ECO:0000256" key="6">
    <source>
        <dbReference type="ARBA" id="ARBA00022729"/>
    </source>
</evidence>
<evidence type="ECO:0000256" key="10">
    <source>
        <dbReference type="ARBA" id="ARBA00022989"/>
    </source>
</evidence>
<evidence type="ECO:0000256" key="16">
    <source>
        <dbReference type="SAM" id="Phobius"/>
    </source>
</evidence>
<dbReference type="SMART" id="SM00369">
    <property type="entry name" value="LRR_TYP"/>
    <property type="match status" value="10"/>
</dbReference>
<proteinExistence type="inferred from homology"/>
<dbReference type="InterPro" id="IPR032675">
    <property type="entry name" value="LRR_dom_sf"/>
</dbReference>
<dbReference type="Proteomes" id="UP001642483">
    <property type="component" value="Unassembled WGS sequence"/>
</dbReference>
<reference evidence="19 20" key="1">
    <citation type="submission" date="2024-02" db="EMBL/GenBank/DDBJ databases">
        <authorList>
            <person name="Daric V."/>
            <person name="Darras S."/>
        </authorList>
    </citation>
    <scope>NUCLEOTIDE SEQUENCE [LARGE SCALE GENOMIC DNA]</scope>
</reference>
<feature type="transmembrane region" description="Helical" evidence="16">
    <location>
        <begin position="863"/>
        <end position="885"/>
    </location>
</feature>
<keyword evidence="3" id="KW-0399">Innate immunity</keyword>
<dbReference type="PROSITE" id="PS51450">
    <property type="entry name" value="LRR"/>
    <property type="match status" value="1"/>
</dbReference>
<keyword evidence="7" id="KW-0677">Repeat</keyword>
<evidence type="ECO:0000256" key="9">
    <source>
        <dbReference type="ARBA" id="ARBA00022859"/>
    </source>
</evidence>
<evidence type="ECO:0000256" key="2">
    <source>
        <dbReference type="ARBA" id="ARBA00009634"/>
    </source>
</evidence>
<organism evidence="19 20">
    <name type="scientific">Clavelina lepadiformis</name>
    <name type="common">Light-bulb sea squirt</name>
    <name type="synonym">Ascidia lepadiformis</name>
    <dbReference type="NCBI Taxonomy" id="159417"/>
    <lineage>
        <taxon>Eukaryota</taxon>
        <taxon>Metazoa</taxon>
        <taxon>Chordata</taxon>
        <taxon>Tunicata</taxon>
        <taxon>Ascidiacea</taxon>
        <taxon>Aplousobranchia</taxon>
        <taxon>Clavelinidae</taxon>
        <taxon>Clavelina</taxon>
    </lineage>
</organism>